<proteinExistence type="predicted"/>
<sequence length="63" mass="6871">MLRITCNAITRPRPLQQLALRSGRPRRAGGAEGTVTCMIPTGEVAAYLLSRGHTRPLPCHYLA</sequence>
<protein>
    <submittedName>
        <fullName evidence="1">Uncharacterized protein</fullName>
    </submittedName>
</protein>
<keyword evidence="2" id="KW-1185">Reference proteome</keyword>
<name>A0A5B7I1E1_PORTR</name>
<evidence type="ECO:0000313" key="1">
    <source>
        <dbReference type="EMBL" id="MPC78440.1"/>
    </source>
</evidence>
<reference evidence="1 2" key="1">
    <citation type="submission" date="2019-05" db="EMBL/GenBank/DDBJ databases">
        <title>Another draft genome of Portunus trituberculatus and its Hox gene families provides insights of decapod evolution.</title>
        <authorList>
            <person name="Jeong J.-H."/>
            <person name="Song I."/>
            <person name="Kim S."/>
            <person name="Choi T."/>
            <person name="Kim D."/>
            <person name="Ryu S."/>
            <person name="Kim W."/>
        </authorList>
    </citation>
    <scope>NUCLEOTIDE SEQUENCE [LARGE SCALE GENOMIC DNA]</scope>
    <source>
        <tissue evidence="1">Muscle</tissue>
    </source>
</reference>
<dbReference type="AlphaFoldDB" id="A0A5B7I1E1"/>
<comment type="caution">
    <text evidence="1">The sequence shown here is derived from an EMBL/GenBank/DDBJ whole genome shotgun (WGS) entry which is preliminary data.</text>
</comment>
<dbReference type="Proteomes" id="UP000324222">
    <property type="component" value="Unassembled WGS sequence"/>
</dbReference>
<gene>
    <name evidence="1" type="ORF">E2C01_072927</name>
</gene>
<dbReference type="EMBL" id="VSRR010048422">
    <property type="protein sequence ID" value="MPC78440.1"/>
    <property type="molecule type" value="Genomic_DNA"/>
</dbReference>
<evidence type="ECO:0000313" key="2">
    <source>
        <dbReference type="Proteomes" id="UP000324222"/>
    </source>
</evidence>
<accession>A0A5B7I1E1</accession>
<organism evidence="1 2">
    <name type="scientific">Portunus trituberculatus</name>
    <name type="common">Swimming crab</name>
    <name type="synonym">Neptunus trituberculatus</name>
    <dbReference type="NCBI Taxonomy" id="210409"/>
    <lineage>
        <taxon>Eukaryota</taxon>
        <taxon>Metazoa</taxon>
        <taxon>Ecdysozoa</taxon>
        <taxon>Arthropoda</taxon>
        <taxon>Crustacea</taxon>
        <taxon>Multicrustacea</taxon>
        <taxon>Malacostraca</taxon>
        <taxon>Eumalacostraca</taxon>
        <taxon>Eucarida</taxon>
        <taxon>Decapoda</taxon>
        <taxon>Pleocyemata</taxon>
        <taxon>Brachyura</taxon>
        <taxon>Eubrachyura</taxon>
        <taxon>Portunoidea</taxon>
        <taxon>Portunidae</taxon>
        <taxon>Portuninae</taxon>
        <taxon>Portunus</taxon>
    </lineage>
</organism>